<reference evidence="1 2" key="1">
    <citation type="submission" date="2014-03" db="EMBL/GenBank/DDBJ databases">
        <title>Draft Genome Sequences of Four Burkholderia Strains.</title>
        <authorList>
            <person name="Liu X.Y."/>
            <person name="Li C.X."/>
            <person name="Xu J.H."/>
        </authorList>
    </citation>
    <scope>NUCLEOTIDE SEQUENCE [LARGE SCALE GENOMIC DNA]</scope>
    <source>
        <strain evidence="1 2">DSM 50014</strain>
    </source>
</reference>
<keyword evidence="2" id="KW-1185">Reference proteome</keyword>
<comment type="caution">
    <text evidence="1">The sequence shown here is derived from an EMBL/GenBank/DDBJ whole genome shotgun (WGS) entry which is preliminary data.</text>
</comment>
<evidence type="ECO:0000313" key="2">
    <source>
        <dbReference type="Proteomes" id="UP000027466"/>
    </source>
</evidence>
<dbReference type="EMBL" id="JFHC01000091">
    <property type="protein sequence ID" value="KDR38414.1"/>
    <property type="molecule type" value="Genomic_DNA"/>
</dbReference>
<dbReference type="Proteomes" id="UP000027466">
    <property type="component" value="Unassembled WGS sequence"/>
</dbReference>
<sequence>MVSVHLSGALNPASVDIDRYKLRSFERAHFCRCVRRTAGRHVEFAFRGHIGTPKYRRGDIADTRCFVPPDKFACESY</sequence>
<evidence type="ECO:0000313" key="1">
    <source>
        <dbReference type="EMBL" id="KDR38414.1"/>
    </source>
</evidence>
<organism evidence="1 2">
    <name type="scientific">Caballeronia glathei</name>
    <dbReference type="NCBI Taxonomy" id="60547"/>
    <lineage>
        <taxon>Bacteria</taxon>
        <taxon>Pseudomonadati</taxon>
        <taxon>Pseudomonadota</taxon>
        <taxon>Betaproteobacteria</taxon>
        <taxon>Burkholderiales</taxon>
        <taxon>Burkholderiaceae</taxon>
        <taxon>Caballeronia</taxon>
    </lineage>
</organism>
<name>A0A069PF03_9BURK</name>
<accession>A0A069PF03</accession>
<gene>
    <name evidence="1" type="ORF">BG61_40950</name>
</gene>
<dbReference type="AlphaFoldDB" id="A0A069PF03"/>
<proteinExistence type="predicted"/>
<protein>
    <submittedName>
        <fullName evidence="1">Uncharacterized protein</fullName>
    </submittedName>
</protein>